<gene>
    <name evidence="4" type="ORF">SAMN04488116_2096</name>
</gene>
<dbReference type="RefSeq" id="WP_073179241.1">
    <property type="nucleotide sequence ID" value="NZ_FQWL01000003.1"/>
</dbReference>
<dbReference type="SUPFAM" id="SSF52172">
    <property type="entry name" value="CheY-like"/>
    <property type="match status" value="1"/>
</dbReference>
<reference evidence="5" key="1">
    <citation type="submission" date="2016-11" db="EMBL/GenBank/DDBJ databases">
        <authorList>
            <person name="Varghese N."/>
            <person name="Submissions S."/>
        </authorList>
    </citation>
    <scope>NUCLEOTIDE SEQUENCE [LARGE SCALE GENOMIC DNA]</scope>
    <source>
        <strain evidence="5">DSM 22638</strain>
    </source>
</reference>
<evidence type="ECO:0000313" key="5">
    <source>
        <dbReference type="Proteomes" id="UP000184532"/>
    </source>
</evidence>
<organism evidence="4 5">
    <name type="scientific">Flagellimonas flava</name>
    <dbReference type="NCBI Taxonomy" id="570519"/>
    <lineage>
        <taxon>Bacteria</taxon>
        <taxon>Pseudomonadati</taxon>
        <taxon>Bacteroidota</taxon>
        <taxon>Flavobacteriia</taxon>
        <taxon>Flavobacteriales</taxon>
        <taxon>Flavobacteriaceae</taxon>
        <taxon>Flagellimonas</taxon>
    </lineage>
</organism>
<dbReference type="SMART" id="SM00850">
    <property type="entry name" value="LytTR"/>
    <property type="match status" value="1"/>
</dbReference>
<dbReference type="PANTHER" id="PTHR45526:SF1">
    <property type="entry name" value="TRANSCRIPTIONAL REGULATORY PROTEIN DCUR-RELATED"/>
    <property type="match status" value="1"/>
</dbReference>
<evidence type="ECO:0000256" key="1">
    <source>
        <dbReference type="PROSITE-ProRule" id="PRU00169"/>
    </source>
</evidence>
<dbReference type="InterPro" id="IPR011006">
    <property type="entry name" value="CheY-like_superfamily"/>
</dbReference>
<dbReference type="Pfam" id="PF00072">
    <property type="entry name" value="Response_reg"/>
    <property type="match status" value="1"/>
</dbReference>
<dbReference type="EMBL" id="FQWL01000003">
    <property type="protein sequence ID" value="SHG68709.1"/>
    <property type="molecule type" value="Genomic_DNA"/>
</dbReference>
<protein>
    <submittedName>
        <fullName evidence="4">Two component transcriptional regulator, LytTR family</fullName>
    </submittedName>
</protein>
<proteinExistence type="predicted"/>
<dbReference type="GO" id="GO:0003677">
    <property type="term" value="F:DNA binding"/>
    <property type="evidence" value="ECO:0007669"/>
    <property type="project" value="InterPro"/>
</dbReference>
<accession>A0A1M5LVR3</accession>
<feature type="domain" description="HTH LytTR-type" evidence="3">
    <location>
        <begin position="140"/>
        <end position="206"/>
    </location>
</feature>
<name>A0A1M5LVR3_9FLAO</name>
<evidence type="ECO:0000259" key="3">
    <source>
        <dbReference type="PROSITE" id="PS50930"/>
    </source>
</evidence>
<dbReference type="Gene3D" id="3.40.50.2300">
    <property type="match status" value="1"/>
</dbReference>
<dbReference type="STRING" id="570519.SAMN04488116_2096"/>
<sequence length="248" mass="28648">MSLTYTCLIVDDEPLAQELIAEYVAKIPELKVVGTCSNALEASSLIAKEKIDLLFLDINMPVIKGIDFFKNLVDKPQVIFTTAYREYALDGFEVSAVDYLLKPIVFERFFLAIQKFFKAVEKREHGQTGEKGGKDDKAYLFVSQGHRRIKVDLQEVRYIESFKDYIKIHGNTGELKVKENIGEFEKKLKPSFLRIHRSYIINTAYLTGFSKHDVEICEQEFPIGSSYRERVSVFLENKYFSEQGRLEK</sequence>
<evidence type="ECO:0000313" key="4">
    <source>
        <dbReference type="EMBL" id="SHG68709.1"/>
    </source>
</evidence>
<keyword evidence="5" id="KW-1185">Reference proteome</keyword>
<keyword evidence="1" id="KW-0597">Phosphoprotein</keyword>
<dbReference type="AlphaFoldDB" id="A0A1M5LVR3"/>
<dbReference type="InterPro" id="IPR001789">
    <property type="entry name" value="Sig_transdc_resp-reg_receiver"/>
</dbReference>
<feature type="modified residue" description="4-aspartylphosphate" evidence="1">
    <location>
        <position position="57"/>
    </location>
</feature>
<dbReference type="Pfam" id="PF04397">
    <property type="entry name" value="LytTR"/>
    <property type="match status" value="1"/>
</dbReference>
<dbReference type="GO" id="GO:0000156">
    <property type="term" value="F:phosphorelay response regulator activity"/>
    <property type="evidence" value="ECO:0007669"/>
    <property type="project" value="TreeGrafter"/>
</dbReference>
<dbReference type="Proteomes" id="UP000184532">
    <property type="component" value="Unassembled WGS sequence"/>
</dbReference>
<dbReference type="InterPro" id="IPR051271">
    <property type="entry name" value="2C-system_Tx_regulators"/>
</dbReference>
<dbReference type="Gene3D" id="2.40.50.1020">
    <property type="entry name" value="LytTr DNA-binding domain"/>
    <property type="match status" value="1"/>
</dbReference>
<dbReference type="InterPro" id="IPR007492">
    <property type="entry name" value="LytTR_DNA-bd_dom"/>
</dbReference>
<dbReference type="PANTHER" id="PTHR45526">
    <property type="entry name" value="TRANSCRIPTIONAL REGULATORY PROTEIN DPIA"/>
    <property type="match status" value="1"/>
</dbReference>
<dbReference type="PROSITE" id="PS50930">
    <property type="entry name" value="HTH_LYTTR"/>
    <property type="match status" value="1"/>
</dbReference>
<dbReference type="OrthoDB" id="2168082at2"/>
<dbReference type="SMART" id="SM00448">
    <property type="entry name" value="REC"/>
    <property type="match status" value="1"/>
</dbReference>
<evidence type="ECO:0000259" key="2">
    <source>
        <dbReference type="PROSITE" id="PS50110"/>
    </source>
</evidence>
<dbReference type="PROSITE" id="PS50110">
    <property type="entry name" value="RESPONSE_REGULATORY"/>
    <property type="match status" value="1"/>
</dbReference>
<feature type="domain" description="Response regulatory" evidence="2">
    <location>
        <begin position="6"/>
        <end position="117"/>
    </location>
</feature>